<reference evidence="2" key="1">
    <citation type="submission" date="2021-01" db="EMBL/GenBank/DDBJ databases">
        <title>Whole genome shotgun sequence of Actinoplanes cyaneus NBRC 14990.</title>
        <authorList>
            <person name="Komaki H."/>
            <person name="Tamura T."/>
        </authorList>
    </citation>
    <scope>NUCLEOTIDE SEQUENCE</scope>
    <source>
        <strain evidence="2">NBRC 14990</strain>
    </source>
</reference>
<proteinExistence type="predicted"/>
<dbReference type="Proteomes" id="UP000619479">
    <property type="component" value="Unassembled WGS sequence"/>
</dbReference>
<keyword evidence="3" id="KW-1185">Reference proteome</keyword>
<sequence length="168" mass="18674">MTESYANDPYLGGAKRKWPGYVGLAVTGGAIVWGLFFWVPRHFQDDDFTMVNSAEVTAGNCISDLEDETAYAFPVIDCEKDHRAEVYAISTLPGDTYPGAEVLEQKVKQFCDESFGQYDSPAVDGWKTWQYYPSAESWPEDRVMLCVIEAPQNPITGSVVAGTEIHTK</sequence>
<feature type="transmembrane region" description="Helical" evidence="1">
    <location>
        <begin position="20"/>
        <end position="39"/>
    </location>
</feature>
<accession>A0A919M931</accession>
<keyword evidence="1" id="KW-1133">Transmembrane helix</keyword>
<dbReference type="EMBL" id="BOMH01000074">
    <property type="protein sequence ID" value="GID70447.1"/>
    <property type="molecule type" value="Genomic_DNA"/>
</dbReference>
<gene>
    <name evidence="2" type="ORF">Acy02nite_83280</name>
</gene>
<comment type="caution">
    <text evidence="2">The sequence shown here is derived from an EMBL/GenBank/DDBJ whole genome shotgun (WGS) entry which is preliminary data.</text>
</comment>
<evidence type="ECO:0008006" key="4">
    <source>
        <dbReference type="Google" id="ProtNLM"/>
    </source>
</evidence>
<name>A0A919M931_9ACTN</name>
<evidence type="ECO:0000256" key="1">
    <source>
        <dbReference type="SAM" id="Phobius"/>
    </source>
</evidence>
<dbReference type="RefSeq" id="WP_203754248.1">
    <property type="nucleotide sequence ID" value="NZ_BAAAUC010000056.1"/>
</dbReference>
<dbReference type="AlphaFoldDB" id="A0A919M931"/>
<protein>
    <recommendedName>
        <fullName evidence="4">Septum formation-related domain-containing protein</fullName>
    </recommendedName>
</protein>
<evidence type="ECO:0000313" key="2">
    <source>
        <dbReference type="EMBL" id="GID70447.1"/>
    </source>
</evidence>
<keyword evidence="1" id="KW-0472">Membrane</keyword>
<organism evidence="2 3">
    <name type="scientific">Actinoplanes cyaneus</name>
    <dbReference type="NCBI Taxonomy" id="52696"/>
    <lineage>
        <taxon>Bacteria</taxon>
        <taxon>Bacillati</taxon>
        <taxon>Actinomycetota</taxon>
        <taxon>Actinomycetes</taxon>
        <taxon>Micromonosporales</taxon>
        <taxon>Micromonosporaceae</taxon>
        <taxon>Actinoplanes</taxon>
    </lineage>
</organism>
<keyword evidence="1" id="KW-0812">Transmembrane</keyword>
<evidence type="ECO:0000313" key="3">
    <source>
        <dbReference type="Proteomes" id="UP000619479"/>
    </source>
</evidence>